<dbReference type="Proteomes" id="UP000499080">
    <property type="component" value="Unassembled WGS sequence"/>
</dbReference>
<gene>
    <name evidence="1" type="ORF">AVEN_43822_1</name>
</gene>
<keyword evidence="2" id="KW-1185">Reference proteome</keyword>
<comment type="caution">
    <text evidence="1">The sequence shown here is derived from an EMBL/GenBank/DDBJ whole genome shotgun (WGS) entry which is preliminary data.</text>
</comment>
<accession>A0A4Y2I009</accession>
<evidence type="ECO:0000313" key="2">
    <source>
        <dbReference type="Proteomes" id="UP000499080"/>
    </source>
</evidence>
<organism evidence="1 2">
    <name type="scientific">Araneus ventricosus</name>
    <name type="common">Orbweaver spider</name>
    <name type="synonym">Epeira ventricosa</name>
    <dbReference type="NCBI Taxonomy" id="182803"/>
    <lineage>
        <taxon>Eukaryota</taxon>
        <taxon>Metazoa</taxon>
        <taxon>Ecdysozoa</taxon>
        <taxon>Arthropoda</taxon>
        <taxon>Chelicerata</taxon>
        <taxon>Arachnida</taxon>
        <taxon>Araneae</taxon>
        <taxon>Araneomorphae</taxon>
        <taxon>Entelegynae</taxon>
        <taxon>Araneoidea</taxon>
        <taxon>Araneidae</taxon>
        <taxon>Araneus</taxon>
    </lineage>
</organism>
<dbReference type="EMBL" id="BGPR01002292">
    <property type="protein sequence ID" value="GBM71117.1"/>
    <property type="molecule type" value="Genomic_DNA"/>
</dbReference>
<protein>
    <submittedName>
        <fullName evidence="1">Uncharacterized protein</fullName>
    </submittedName>
</protein>
<name>A0A4Y2I009_ARAVE</name>
<reference evidence="1 2" key="1">
    <citation type="journal article" date="2019" name="Sci. Rep.">
        <title>Orb-weaving spider Araneus ventricosus genome elucidates the spidroin gene catalogue.</title>
        <authorList>
            <person name="Kono N."/>
            <person name="Nakamura H."/>
            <person name="Ohtoshi R."/>
            <person name="Moran D.A.P."/>
            <person name="Shinohara A."/>
            <person name="Yoshida Y."/>
            <person name="Fujiwara M."/>
            <person name="Mori M."/>
            <person name="Tomita M."/>
            <person name="Arakawa K."/>
        </authorList>
    </citation>
    <scope>NUCLEOTIDE SEQUENCE [LARGE SCALE GENOMIC DNA]</scope>
</reference>
<dbReference type="AlphaFoldDB" id="A0A4Y2I009"/>
<proteinExistence type="predicted"/>
<sequence length="183" mass="20786">MASHPPDALFSELPAEGEVISTSFAPQLFPASAGAKGLSSLCPLSVASRPMGEEDADSMCEPDFLDARRQTPRIVKRNEAQFRREQEQAEKANCFFRRQRHIFAFLYIKSTRGESIVIGKKNSDFQNFMNIHVLDLLGVRKERFPKFVSSPIYLSVYRPTLCTVHNLHYSYSSNHNCYIHLGL</sequence>
<evidence type="ECO:0000313" key="1">
    <source>
        <dbReference type="EMBL" id="GBM71117.1"/>
    </source>
</evidence>